<sequence>MESKELFLEEISKLNVSKRDYLERLFKYVPDAIIRAMSYRKIKKDQFIIRSGEPCDTIYIILNGEIVGLDYQKLGRVYYFMDFAQMYIVGDFEVFAENPEYSVSICAAEDCEILAIPAVLYWQWIQHDENALLLRVKNVMSILTSEKANDRKYMFMSCKERLMKYLVKSYTCKKEKADGIFRLNRTQAELSDRVGFNVRSVQRSIAALEKEELITVENGKITVSHEQFLEMSRYLEE</sequence>
<gene>
    <name evidence="5" type="ORF">WMO28_01850</name>
</gene>
<evidence type="ECO:0000256" key="2">
    <source>
        <dbReference type="ARBA" id="ARBA00023125"/>
    </source>
</evidence>
<organism evidence="5 6">
    <name type="scientific">Blautia aquisgranensis</name>
    <dbReference type="NCBI Taxonomy" id="3133153"/>
    <lineage>
        <taxon>Bacteria</taxon>
        <taxon>Bacillati</taxon>
        <taxon>Bacillota</taxon>
        <taxon>Clostridia</taxon>
        <taxon>Lachnospirales</taxon>
        <taxon>Lachnospiraceae</taxon>
        <taxon>Blautia</taxon>
    </lineage>
</organism>
<comment type="caution">
    <text evidence="5">The sequence shown here is derived from an EMBL/GenBank/DDBJ whole genome shotgun (WGS) entry which is preliminary data.</text>
</comment>
<dbReference type="Proteomes" id="UP001473063">
    <property type="component" value="Unassembled WGS sequence"/>
</dbReference>
<dbReference type="PROSITE" id="PS50042">
    <property type="entry name" value="CNMP_BINDING_3"/>
    <property type="match status" value="1"/>
</dbReference>
<keyword evidence="2" id="KW-0238">DNA-binding</keyword>
<name>A0ABV1BEM0_9FIRM</name>
<dbReference type="InterPro" id="IPR012318">
    <property type="entry name" value="HTH_CRP"/>
</dbReference>
<proteinExistence type="predicted"/>
<dbReference type="EMBL" id="JBBMEJ010000001">
    <property type="protein sequence ID" value="MEQ2369698.1"/>
    <property type="molecule type" value="Genomic_DNA"/>
</dbReference>
<dbReference type="CDD" id="cd00038">
    <property type="entry name" value="CAP_ED"/>
    <property type="match status" value="1"/>
</dbReference>
<dbReference type="InterPro" id="IPR036388">
    <property type="entry name" value="WH-like_DNA-bd_sf"/>
</dbReference>
<keyword evidence="3" id="KW-0804">Transcription</keyword>
<reference evidence="5 6" key="1">
    <citation type="submission" date="2024-03" db="EMBL/GenBank/DDBJ databases">
        <title>Human intestinal bacterial collection.</title>
        <authorList>
            <person name="Pauvert C."/>
            <person name="Hitch T.C.A."/>
            <person name="Clavel T."/>
        </authorList>
    </citation>
    <scope>NUCLEOTIDE SEQUENCE [LARGE SCALE GENOMIC DNA]</scope>
    <source>
        <strain evidence="5 6">CLA-JM-H16</strain>
    </source>
</reference>
<evidence type="ECO:0000313" key="5">
    <source>
        <dbReference type="EMBL" id="MEQ2369698.1"/>
    </source>
</evidence>
<keyword evidence="1" id="KW-0805">Transcription regulation</keyword>
<dbReference type="Pfam" id="PF13545">
    <property type="entry name" value="HTH_Crp_2"/>
    <property type="match status" value="1"/>
</dbReference>
<dbReference type="PROSITE" id="PS00888">
    <property type="entry name" value="CNMP_BINDING_1"/>
    <property type="match status" value="1"/>
</dbReference>
<dbReference type="SUPFAM" id="SSF46785">
    <property type="entry name" value="Winged helix' DNA-binding domain"/>
    <property type="match status" value="1"/>
</dbReference>
<dbReference type="RefSeq" id="WP_349055880.1">
    <property type="nucleotide sequence ID" value="NZ_JBBMEJ010000001.1"/>
</dbReference>
<evidence type="ECO:0000313" key="6">
    <source>
        <dbReference type="Proteomes" id="UP001473063"/>
    </source>
</evidence>
<evidence type="ECO:0000259" key="4">
    <source>
        <dbReference type="PROSITE" id="PS50042"/>
    </source>
</evidence>
<dbReference type="InterPro" id="IPR018490">
    <property type="entry name" value="cNMP-bd_dom_sf"/>
</dbReference>
<dbReference type="Gene3D" id="1.10.10.10">
    <property type="entry name" value="Winged helix-like DNA-binding domain superfamily/Winged helix DNA-binding domain"/>
    <property type="match status" value="1"/>
</dbReference>
<dbReference type="InterPro" id="IPR000595">
    <property type="entry name" value="cNMP-bd_dom"/>
</dbReference>
<dbReference type="InterPro" id="IPR018488">
    <property type="entry name" value="cNMP-bd_CS"/>
</dbReference>
<dbReference type="Gene3D" id="2.60.120.10">
    <property type="entry name" value="Jelly Rolls"/>
    <property type="match status" value="1"/>
</dbReference>
<dbReference type="InterPro" id="IPR014710">
    <property type="entry name" value="RmlC-like_jellyroll"/>
</dbReference>
<feature type="domain" description="Cyclic nucleotide-binding" evidence="4">
    <location>
        <begin position="21"/>
        <end position="116"/>
    </location>
</feature>
<keyword evidence="6" id="KW-1185">Reference proteome</keyword>
<evidence type="ECO:0000256" key="1">
    <source>
        <dbReference type="ARBA" id="ARBA00023015"/>
    </source>
</evidence>
<protein>
    <submittedName>
        <fullName evidence="5">Crp/Fnr family transcriptional regulator</fullName>
    </submittedName>
</protein>
<dbReference type="SUPFAM" id="SSF51206">
    <property type="entry name" value="cAMP-binding domain-like"/>
    <property type="match status" value="1"/>
</dbReference>
<evidence type="ECO:0000256" key="3">
    <source>
        <dbReference type="ARBA" id="ARBA00023163"/>
    </source>
</evidence>
<accession>A0ABV1BEM0</accession>
<dbReference type="InterPro" id="IPR036390">
    <property type="entry name" value="WH_DNA-bd_sf"/>
</dbReference>
<dbReference type="Pfam" id="PF00027">
    <property type="entry name" value="cNMP_binding"/>
    <property type="match status" value="1"/>
</dbReference>